<feature type="transmembrane region" description="Helical" evidence="10">
    <location>
        <begin position="273"/>
        <end position="293"/>
    </location>
</feature>
<feature type="transmembrane region" description="Helical" evidence="10">
    <location>
        <begin position="69"/>
        <end position="91"/>
    </location>
</feature>
<feature type="transmembrane region" description="Helical" evidence="10">
    <location>
        <begin position="38"/>
        <end position="57"/>
    </location>
</feature>
<accession>A0ABM1NG82</accession>
<dbReference type="Pfam" id="PF02949">
    <property type="entry name" value="7tm_6"/>
    <property type="match status" value="1"/>
</dbReference>
<protein>
    <recommendedName>
        <fullName evidence="10">Odorant receptor</fullName>
    </recommendedName>
</protein>
<comment type="subcellular location">
    <subcellularLocation>
        <location evidence="1 10">Cell membrane</location>
        <topology evidence="1 10">Multi-pass membrane protein</topology>
    </subcellularLocation>
</comment>
<keyword evidence="8 10" id="KW-0675">Receptor</keyword>
<reference evidence="12" key="1">
    <citation type="submission" date="2025-08" db="UniProtKB">
        <authorList>
            <consortium name="RefSeq"/>
        </authorList>
    </citation>
    <scope>IDENTIFICATION</scope>
    <source>
        <tissue evidence="12">Whole Larva</tissue>
    </source>
</reference>
<evidence type="ECO:0000256" key="4">
    <source>
        <dbReference type="ARBA" id="ARBA00022692"/>
    </source>
</evidence>
<keyword evidence="5 10" id="KW-0552">Olfaction</keyword>
<dbReference type="GeneID" id="108568986"/>
<gene>
    <name evidence="12" type="primary">LOC108568986</name>
</gene>
<keyword evidence="9 10" id="KW-0807">Transducer</keyword>
<feature type="transmembrane region" description="Helical" evidence="10">
    <location>
        <begin position="305"/>
        <end position="324"/>
    </location>
</feature>
<comment type="caution">
    <text evidence="10">Lacks conserved residue(s) required for the propagation of feature annotation.</text>
</comment>
<evidence type="ECO:0000256" key="10">
    <source>
        <dbReference type="RuleBase" id="RU351113"/>
    </source>
</evidence>
<keyword evidence="6 10" id="KW-1133">Transmembrane helix</keyword>
<sequence length="404" mass="46261">MKPTWSKYFYSPLMNLAWAGVNIYEVSESNVWRWVYKIYTAIFMFLFVYGYTLTEILHVLKHFNHLEEVTLTLCYLIAHFIAIGKMITLMVNRVKIGKFLMSLENDPFLPLEERGGIAERRIIDEANIQTLRIGKIFGFPALASVSSRAILFAFKKSETIFDPTTNTTRIVPAFPFPSTLPFPLDETISPNYEILFVYQTFCVGIFAWYLGNSDTIITGLIIHLSAQFKIITNAVSTVFERTNSTKGLHDRVKECVEHHLKIIELLDNLESTFSTLFLIQFMGSLTALCVSLYQTSLMPVTNPTFIAMSTFTIAMGFQIFIYCWNGNELSWHSIQVAKAAYESDWVDADEDVKRSIGMIMMRSQRMCILTAGKFSVISLDTFSKILRGSVSYFMVLRKINEDIE</sequence>
<keyword evidence="4 10" id="KW-0812">Transmembrane</keyword>
<keyword evidence="11" id="KW-1185">Reference proteome</keyword>
<evidence type="ECO:0000256" key="9">
    <source>
        <dbReference type="ARBA" id="ARBA00023224"/>
    </source>
</evidence>
<dbReference type="InterPro" id="IPR004117">
    <property type="entry name" value="7tm6_olfct_rcpt"/>
</dbReference>
<proteinExistence type="inferred from homology"/>
<evidence type="ECO:0000256" key="3">
    <source>
        <dbReference type="ARBA" id="ARBA00022606"/>
    </source>
</evidence>
<evidence type="ECO:0000256" key="8">
    <source>
        <dbReference type="ARBA" id="ARBA00023170"/>
    </source>
</evidence>
<keyword evidence="3 10" id="KW-0716">Sensory transduction</keyword>
<evidence type="ECO:0000256" key="7">
    <source>
        <dbReference type="ARBA" id="ARBA00023136"/>
    </source>
</evidence>
<dbReference type="PANTHER" id="PTHR21137:SF35">
    <property type="entry name" value="ODORANT RECEPTOR 19A-RELATED"/>
    <property type="match status" value="1"/>
</dbReference>
<dbReference type="Proteomes" id="UP000695000">
    <property type="component" value="Unplaced"/>
</dbReference>
<dbReference type="PANTHER" id="PTHR21137">
    <property type="entry name" value="ODORANT RECEPTOR"/>
    <property type="match status" value="1"/>
</dbReference>
<evidence type="ECO:0000313" key="11">
    <source>
        <dbReference type="Proteomes" id="UP000695000"/>
    </source>
</evidence>
<evidence type="ECO:0000256" key="5">
    <source>
        <dbReference type="ARBA" id="ARBA00022725"/>
    </source>
</evidence>
<evidence type="ECO:0000256" key="6">
    <source>
        <dbReference type="ARBA" id="ARBA00022989"/>
    </source>
</evidence>
<keyword evidence="7 10" id="KW-0472">Membrane</keyword>
<comment type="similarity">
    <text evidence="10">Belongs to the insect chemoreceptor superfamily. Heteromeric odorant receptor channel (TC 1.A.69) family.</text>
</comment>
<dbReference type="RefSeq" id="XP_017785832.1">
    <property type="nucleotide sequence ID" value="XM_017930343.1"/>
</dbReference>
<keyword evidence="2" id="KW-1003">Cell membrane</keyword>
<organism evidence="11 12">
    <name type="scientific">Nicrophorus vespilloides</name>
    <name type="common">Boreal carrion beetle</name>
    <dbReference type="NCBI Taxonomy" id="110193"/>
    <lineage>
        <taxon>Eukaryota</taxon>
        <taxon>Metazoa</taxon>
        <taxon>Ecdysozoa</taxon>
        <taxon>Arthropoda</taxon>
        <taxon>Hexapoda</taxon>
        <taxon>Insecta</taxon>
        <taxon>Pterygota</taxon>
        <taxon>Neoptera</taxon>
        <taxon>Endopterygota</taxon>
        <taxon>Coleoptera</taxon>
        <taxon>Polyphaga</taxon>
        <taxon>Staphyliniformia</taxon>
        <taxon>Silphidae</taxon>
        <taxon>Nicrophorinae</taxon>
        <taxon>Nicrophorus</taxon>
    </lineage>
</organism>
<evidence type="ECO:0000313" key="12">
    <source>
        <dbReference type="RefSeq" id="XP_017785832.1"/>
    </source>
</evidence>
<evidence type="ECO:0000256" key="1">
    <source>
        <dbReference type="ARBA" id="ARBA00004651"/>
    </source>
</evidence>
<evidence type="ECO:0000256" key="2">
    <source>
        <dbReference type="ARBA" id="ARBA00022475"/>
    </source>
</evidence>
<name>A0ABM1NG82_NICVS</name>